<dbReference type="PANTHER" id="PTHR45934:SF20">
    <property type="entry name" value="MONOOXYGENASE 2-RELATED"/>
    <property type="match status" value="1"/>
</dbReference>
<sequence>MCFIDREESRKLSPQINFLGVEVVAKWIGFKNPSFTGRSSIRGNANFRGGHGFGTTFRQFFGSGVRAGLVPWDDENVHWFFTCTSLLELQMFYHREPQNWF</sequence>
<reference evidence="3 4" key="1">
    <citation type="journal article" date="2024" name="G3 (Bethesda)">
        <title>Genome assembly of Hibiscus sabdariffa L. provides insights into metabolisms of medicinal natural products.</title>
        <authorList>
            <person name="Kim T."/>
        </authorList>
    </citation>
    <scope>NUCLEOTIDE SEQUENCE [LARGE SCALE GENOMIC DNA]</scope>
    <source>
        <strain evidence="3">TK-2024</strain>
        <tissue evidence="3">Old leaves</tissue>
    </source>
</reference>
<keyword evidence="1" id="KW-0560">Oxidoreductase</keyword>
<organism evidence="3 4">
    <name type="scientific">Hibiscus sabdariffa</name>
    <name type="common">roselle</name>
    <dbReference type="NCBI Taxonomy" id="183260"/>
    <lineage>
        <taxon>Eukaryota</taxon>
        <taxon>Viridiplantae</taxon>
        <taxon>Streptophyta</taxon>
        <taxon>Embryophyta</taxon>
        <taxon>Tracheophyta</taxon>
        <taxon>Spermatophyta</taxon>
        <taxon>Magnoliopsida</taxon>
        <taxon>eudicotyledons</taxon>
        <taxon>Gunneridae</taxon>
        <taxon>Pentapetalae</taxon>
        <taxon>rosids</taxon>
        <taxon>malvids</taxon>
        <taxon>Malvales</taxon>
        <taxon>Malvaceae</taxon>
        <taxon>Malvoideae</taxon>
        <taxon>Hibiscus</taxon>
    </lineage>
</organism>
<keyword evidence="2" id="KW-0503">Monooxygenase</keyword>
<evidence type="ECO:0000256" key="2">
    <source>
        <dbReference type="ARBA" id="ARBA00023033"/>
    </source>
</evidence>
<dbReference type="EMBL" id="JBBPBM010000013">
    <property type="protein sequence ID" value="KAK8561217.1"/>
    <property type="molecule type" value="Genomic_DNA"/>
</dbReference>
<gene>
    <name evidence="3" type="ORF">V6N12_048291</name>
</gene>
<protein>
    <submittedName>
        <fullName evidence="3">Uncharacterized protein</fullName>
    </submittedName>
</protein>
<proteinExistence type="predicted"/>
<dbReference type="Proteomes" id="UP001472677">
    <property type="component" value="Unassembled WGS sequence"/>
</dbReference>
<dbReference type="PANTHER" id="PTHR45934">
    <property type="entry name" value="FAD/NAD(P)-BINDING OXIDOREDUCTASE FAMILY PROTEIN"/>
    <property type="match status" value="1"/>
</dbReference>
<comment type="caution">
    <text evidence="3">The sequence shown here is derived from an EMBL/GenBank/DDBJ whole genome shotgun (WGS) entry which is preliminary data.</text>
</comment>
<evidence type="ECO:0000313" key="4">
    <source>
        <dbReference type="Proteomes" id="UP001472677"/>
    </source>
</evidence>
<evidence type="ECO:0000313" key="3">
    <source>
        <dbReference type="EMBL" id="KAK8561217.1"/>
    </source>
</evidence>
<accession>A0ABR2EGW1</accession>
<name>A0ABR2EGW1_9ROSI</name>
<dbReference type="Gene3D" id="3.30.9.30">
    <property type="match status" value="1"/>
</dbReference>
<dbReference type="InterPro" id="IPR044560">
    <property type="entry name" value="MOase"/>
</dbReference>
<keyword evidence="4" id="KW-1185">Reference proteome</keyword>
<evidence type="ECO:0000256" key="1">
    <source>
        <dbReference type="ARBA" id="ARBA00023002"/>
    </source>
</evidence>